<evidence type="ECO:0000313" key="2">
    <source>
        <dbReference type="Proteomes" id="UP000267128"/>
    </source>
</evidence>
<dbReference type="OrthoDB" id="3829552at2"/>
<dbReference type="AlphaFoldDB" id="A0A3N0CRZ0"/>
<reference evidence="1 2" key="1">
    <citation type="submission" date="2018-11" db="EMBL/GenBank/DDBJ databases">
        <authorList>
            <person name="Li F."/>
        </authorList>
    </citation>
    <scope>NUCLEOTIDE SEQUENCE [LARGE SCALE GENOMIC DNA]</scope>
    <source>
        <strain evidence="1 2">Gsoil 097</strain>
    </source>
</reference>
<comment type="caution">
    <text evidence="1">The sequence shown here is derived from an EMBL/GenBank/DDBJ whole genome shotgun (WGS) entry which is preliminary data.</text>
</comment>
<organism evidence="1 2">
    <name type="scientific">Nocardioides marmoriginsengisoli</name>
    <dbReference type="NCBI Taxonomy" id="661483"/>
    <lineage>
        <taxon>Bacteria</taxon>
        <taxon>Bacillati</taxon>
        <taxon>Actinomycetota</taxon>
        <taxon>Actinomycetes</taxon>
        <taxon>Propionibacteriales</taxon>
        <taxon>Nocardioidaceae</taxon>
        <taxon>Nocardioides</taxon>
    </lineage>
</organism>
<accession>A0A3N0CRZ0</accession>
<name>A0A3N0CRZ0_9ACTN</name>
<evidence type="ECO:0008006" key="3">
    <source>
        <dbReference type="Google" id="ProtNLM"/>
    </source>
</evidence>
<evidence type="ECO:0000313" key="1">
    <source>
        <dbReference type="EMBL" id="RNL66244.1"/>
    </source>
</evidence>
<dbReference type="Proteomes" id="UP000267128">
    <property type="component" value="Unassembled WGS sequence"/>
</dbReference>
<dbReference type="EMBL" id="RJSE01000001">
    <property type="protein sequence ID" value="RNL66244.1"/>
    <property type="molecule type" value="Genomic_DNA"/>
</dbReference>
<proteinExistence type="predicted"/>
<sequence length="132" mass="14321">MQVRVRHSIDDLASDLASIPVTAAKDMVRTVREGLKVGNSVARDFARRSSGAHGKLYDRAFSTEMHGTLSALTGGGLISGEYGPDASKAQGDMSFEYGSRNQKPHLDLARSADLIGATFAHEVGELPDRWFW</sequence>
<protein>
    <recommendedName>
        <fullName evidence="3">HK97 gp10 family phage protein</fullName>
    </recommendedName>
</protein>
<keyword evidence="2" id="KW-1185">Reference proteome</keyword>
<gene>
    <name evidence="1" type="ORF">EFK50_01050</name>
</gene>
<dbReference type="RefSeq" id="WP_123225689.1">
    <property type="nucleotide sequence ID" value="NZ_RJSE01000001.1"/>
</dbReference>